<proteinExistence type="predicted"/>
<sequence>MHMQVTLAMQPLFKRSVTFKNRDELDLPAKVAVWGHLHEFGDIKWLPQEDAACVLPLPAPFAAPVTCLPSIGSTFFYGPTERFGGPAP</sequence>
<dbReference type="EMBL" id="BQKI01000072">
    <property type="protein sequence ID" value="GJN16562.1"/>
    <property type="molecule type" value="Genomic_DNA"/>
</dbReference>
<reference evidence="1" key="2">
    <citation type="submission" date="2021-12" db="EMBL/GenBank/DDBJ databases">
        <title>Resequencing data analysis of finger millet.</title>
        <authorList>
            <person name="Hatakeyama M."/>
            <person name="Aluri S."/>
            <person name="Balachadran M.T."/>
            <person name="Sivarajan S.R."/>
            <person name="Poveda L."/>
            <person name="Shimizu-Inatsugi R."/>
            <person name="Schlapbach R."/>
            <person name="Sreeman S.M."/>
            <person name="Shimizu K.K."/>
        </authorList>
    </citation>
    <scope>NUCLEOTIDE SEQUENCE</scope>
</reference>
<name>A0AAV5E1Y1_ELECO</name>
<dbReference type="Proteomes" id="UP001054889">
    <property type="component" value="Unassembled WGS sequence"/>
</dbReference>
<accession>A0AAV5E1Y1</accession>
<evidence type="ECO:0000313" key="3">
    <source>
        <dbReference type="Proteomes" id="UP001054889"/>
    </source>
</evidence>
<keyword evidence="3" id="KW-1185">Reference proteome</keyword>
<dbReference type="EMBL" id="BQKI01000072">
    <property type="protein sequence ID" value="GJN16546.1"/>
    <property type="molecule type" value="Genomic_DNA"/>
</dbReference>
<organism evidence="1 3">
    <name type="scientific">Eleusine coracana subsp. coracana</name>
    <dbReference type="NCBI Taxonomy" id="191504"/>
    <lineage>
        <taxon>Eukaryota</taxon>
        <taxon>Viridiplantae</taxon>
        <taxon>Streptophyta</taxon>
        <taxon>Embryophyta</taxon>
        <taxon>Tracheophyta</taxon>
        <taxon>Spermatophyta</taxon>
        <taxon>Magnoliopsida</taxon>
        <taxon>Liliopsida</taxon>
        <taxon>Poales</taxon>
        <taxon>Poaceae</taxon>
        <taxon>PACMAD clade</taxon>
        <taxon>Chloridoideae</taxon>
        <taxon>Cynodonteae</taxon>
        <taxon>Eleusininae</taxon>
        <taxon>Eleusine</taxon>
    </lineage>
</organism>
<dbReference type="AlphaFoldDB" id="A0AAV5E1Y1"/>
<evidence type="ECO:0000313" key="2">
    <source>
        <dbReference type="EMBL" id="GJN16562.1"/>
    </source>
</evidence>
<gene>
    <name evidence="1" type="primary">gb03547</name>
    <name evidence="2" type="synonym">gb03564</name>
    <name evidence="1" type="ORF">PR202_gb03547</name>
    <name evidence="2" type="ORF">PR202_gb03564</name>
</gene>
<protein>
    <submittedName>
        <fullName evidence="1">Uncharacterized protein</fullName>
    </submittedName>
</protein>
<evidence type="ECO:0000313" key="1">
    <source>
        <dbReference type="EMBL" id="GJN16546.1"/>
    </source>
</evidence>
<comment type="caution">
    <text evidence="1">The sequence shown here is derived from an EMBL/GenBank/DDBJ whole genome shotgun (WGS) entry which is preliminary data.</text>
</comment>
<reference evidence="1" key="1">
    <citation type="journal article" date="2018" name="DNA Res.">
        <title>Multiple hybrid de novo genome assembly of finger millet, an orphan allotetraploid crop.</title>
        <authorList>
            <person name="Hatakeyama M."/>
            <person name="Aluri S."/>
            <person name="Balachadran M.T."/>
            <person name="Sivarajan S.R."/>
            <person name="Patrignani A."/>
            <person name="Gruter S."/>
            <person name="Poveda L."/>
            <person name="Shimizu-Inatsugi R."/>
            <person name="Baeten J."/>
            <person name="Francoijs K.J."/>
            <person name="Nataraja K.N."/>
            <person name="Reddy Y.A.N."/>
            <person name="Phadnis S."/>
            <person name="Ravikumar R.L."/>
            <person name="Schlapbach R."/>
            <person name="Sreeman S.M."/>
            <person name="Shimizu K.K."/>
        </authorList>
    </citation>
    <scope>NUCLEOTIDE SEQUENCE</scope>
</reference>